<evidence type="ECO:0000259" key="1">
    <source>
        <dbReference type="Pfam" id="PF13471"/>
    </source>
</evidence>
<name>A0ABS2FJ93_9CLOT</name>
<dbReference type="EMBL" id="JACJLL010000082">
    <property type="protein sequence ID" value="MBM6820082.1"/>
    <property type="molecule type" value="Genomic_DNA"/>
</dbReference>
<proteinExistence type="predicted"/>
<dbReference type="InterPro" id="IPR032708">
    <property type="entry name" value="McjB_C"/>
</dbReference>
<dbReference type="RefSeq" id="WP_204572454.1">
    <property type="nucleotide sequence ID" value="NZ_JACJLL010000082.1"/>
</dbReference>
<accession>A0ABS2FJ93</accession>
<evidence type="ECO:0000313" key="3">
    <source>
        <dbReference type="Proteomes" id="UP000767334"/>
    </source>
</evidence>
<comment type="caution">
    <text evidence="2">The sequence shown here is derived from an EMBL/GenBank/DDBJ whole genome shotgun (WGS) entry which is preliminary data.</text>
</comment>
<sequence length="151" mass="17492">MQILSVLVRKIKTFFSIDNKLRIEFIQAFIYEGMYRAFILFVPFNKLKKRMGKHKKESVETVDIEVYKEARHISWIVAVTSSKTPWESKCLVQALTAQKMLKKKGISTTIYLGVRKEGNEMKAHAWSRCGQYYVTGGAIRDQYTVVAKFAN</sequence>
<dbReference type="Pfam" id="PF13471">
    <property type="entry name" value="Transglut_core3"/>
    <property type="match status" value="1"/>
</dbReference>
<feature type="domain" description="Microcin J25-processing protein McjB C-terminal" evidence="1">
    <location>
        <begin position="49"/>
        <end position="147"/>
    </location>
</feature>
<protein>
    <submittedName>
        <fullName evidence="2">Lasso peptide biosynthesis B2 protein</fullName>
    </submittedName>
</protein>
<dbReference type="Proteomes" id="UP000767334">
    <property type="component" value="Unassembled WGS sequence"/>
</dbReference>
<dbReference type="NCBIfam" id="NF033537">
    <property type="entry name" value="lasso_biosyn_B2"/>
    <property type="match status" value="1"/>
</dbReference>
<organism evidence="2 3">
    <name type="scientific">Clostridium saudiense</name>
    <dbReference type="NCBI Taxonomy" id="1414720"/>
    <lineage>
        <taxon>Bacteria</taxon>
        <taxon>Bacillati</taxon>
        <taxon>Bacillota</taxon>
        <taxon>Clostridia</taxon>
        <taxon>Eubacteriales</taxon>
        <taxon>Clostridiaceae</taxon>
        <taxon>Clostridium</taxon>
    </lineage>
</organism>
<keyword evidence="3" id="KW-1185">Reference proteome</keyword>
<gene>
    <name evidence="2" type="ORF">H6A19_12170</name>
</gene>
<evidence type="ECO:0000313" key="2">
    <source>
        <dbReference type="EMBL" id="MBM6820082.1"/>
    </source>
</evidence>
<reference evidence="2 3" key="1">
    <citation type="journal article" date="2021" name="Sci. Rep.">
        <title>The distribution of antibiotic resistance genes in chicken gut microbiota commensals.</title>
        <authorList>
            <person name="Juricova H."/>
            <person name="Matiasovicova J."/>
            <person name="Kubasova T."/>
            <person name="Cejkova D."/>
            <person name="Rychlik I."/>
        </authorList>
    </citation>
    <scope>NUCLEOTIDE SEQUENCE [LARGE SCALE GENOMIC DNA]</scope>
    <source>
        <strain evidence="2 3">An435</strain>
    </source>
</reference>
<dbReference type="InterPro" id="IPR053521">
    <property type="entry name" value="McjB-like"/>
</dbReference>